<organism evidence="8 9">
    <name type="scientific">Phenylobacterium montanum</name>
    <dbReference type="NCBI Taxonomy" id="2823693"/>
    <lineage>
        <taxon>Bacteria</taxon>
        <taxon>Pseudomonadati</taxon>
        <taxon>Pseudomonadota</taxon>
        <taxon>Alphaproteobacteria</taxon>
        <taxon>Caulobacterales</taxon>
        <taxon>Caulobacteraceae</taxon>
        <taxon>Phenylobacterium</taxon>
    </lineage>
</organism>
<evidence type="ECO:0000256" key="4">
    <source>
        <dbReference type="ARBA" id="ARBA00022692"/>
    </source>
</evidence>
<feature type="transmembrane region" description="Helical" evidence="7">
    <location>
        <begin position="325"/>
        <end position="346"/>
    </location>
</feature>
<keyword evidence="4 7" id="KW-0812">Transmembrane</keyword>
<dbReference type="GO" id="GO:0022857">
    <property type="term" value="F:transmembrane transporter activity"/>
    <property type="evidence" value="ECO:0007669"/>
    <property type="project" value="InterPro"/>
</dbReference>
<reference evidence="8" key="1">
    <citation type="submission" date="2021-04" db="EMBL/GenBank/DDBJ databases">
        <title>The complete genome sequence of Caulobacter sp. S6.</title>
        <authorList>
            <person name="Tang Y."/>
            <person name="Ouyang W."/>
            <person name="Liu Q."/>
            <person name="Huang B."/>
            <person name="Guo Z."/>
            <person name="Lei P."/>
        </authorList>
    </citation>
    <scope>NUCLEOTIDE SEQUENCE</scope>
    <source>
        <strain evidence="8">S6</strain>
    </source>
</reference>
<dbReference type="Pfam" id="PF00854">
    <property type="entry name" value="PTR2"/>
    <property type="match status" value="2"/>
</dbReference>
<keyword evidence="5 7" id="KW-1133">Transmembrane helix</keyword>
<proteinExistence type="predicted"/>
<dbReference type="RefSeq" id="WP_211939205.1">
    <property type="nucleotide sequence ID" value="NZ_CP073078.1"/>
</dbReference>
<accession>A0A975G1H4</accession>
<feature type="transmembrane region" description="Helical" evidence="7">
    <location>
        <begin position="426"/>
        <end position="448"/>
    </location>
</feature>
<evidence type="ECO:0000256" key="3">
    <source>
        <dbReference type="ARBA" id="ARBA00022475"/>
    </source>
</evidence>
<evidence type="ECO:0000256" key="7">
    <source>
        <dbReference type="SAM" id="Phobius"/>
    </source>
</evidence>
<evidence type="ECO:0000256" key="6">
    <source>
        <dbReference type="ARBA" id="ARBA00023136"/>
    </source>
</evidence>
<feature type="transmembrane region" description="Helical" evidence="7">
    <location>
        <begin position="134"/>
        <end position="152"/>
    </location>
</feature>
<dbReference type="KEGG" id="caul:KCG34_04515"/>
<gene>
    <name evidence="8" type="ORF">KCG34_04515</name>
</gene>
<feature type="transmembrane region" description="Helical" evidence="7">
    <location>
        <begin position="291"/>
        <end position="313"/>
    </location>
</feature>
<dbReference type="GO" id="GO:0006857">
    <property type="term" value="P:oligopeptide transport"/>
    <property type="evidence" value="ECO:0007669"/>
    <property type="project" value="InterPro"/>
</dbReference>
<dbReference type="AlphaFoldDB" id="A0A975G1H4"/>
<name>A0A975G1H4_9CAUL</name>
<evidence type="ECO:0000256" key="1">
    <source>
        <dbReference type="ARBA" id="ARBA00004651"/>
    </source>
</evidence>
<evidence type="ECO:0000256" key="2">
    <source>
        <dbReference type="ARBA" id="ARBA00022448"/>
    </source>
</evidence>
<dbReference type="InterPro" id="IPR000109">
    <property type="entry name" value="POT_fam"/>
</dbReference>
<dbReference type="EMBL" id="CP073078">
    <property type="protein sequence ID" value="QUD89155.1"/>
    <property type="molecule type" value="Genomic_DNA"/>
</dbReference>
<dbReference type="InterPro" id="IPR050171">
    <property type="entry name" value="MFS_Transporters"/>
</dbReference>
<dbReference type="Gene3D" id="1.20.1250.20">
    <property type="entry name" value="MFS general substrate transporter like domains"/>
    <property type="match status" value="2"/>
</dbReference>
<feature type="transmembrane region" description="Helical" evidence="7">
    <location>
        <begin position="202"/>
        <end position="223"/>
    </location>
</feature>
<evidence type="ECO:0000256" key="5">
    <source>
        <dbReference type="ARBA" id="ARBA00022989"/>
    </source>
</evidence>
<feature type="transmembrane region" description="Helical" evidence="7">
    <location>
        <begin position="387"/>
        <end position="406"/>
    </location>
</feature>
<keyword evidence="6 7" id="KW-0472">Membrane</keyword>
<evidence type="ECO:0000313" key="8">
    <source>
        <dbReference type="EMBL" id="QUD89155.1"/>
    </source>
</evidence>
<dbReference type="PANTHER" id="PTHR23517:SF15">
    <property type="entry name" value="PROTON-DEPENDENT OLIGOPEPTIDE FAMILY TRANSPORT PROTEIN"/>
    <property type="match status" value="1"/>
</dbReference>
<dbReference type="Proteomes" id="UP000676409">
    <property type="component" value="Chromosome"/>
</dbReference>
<dbReference type="PROSITE" id="PS01022">
    <property type="entry name" value="PTR2_1"/>
    <property type="match status" value="1"/>
</dbReference>
<feature type="transmembrane region" description="Helical" evidence="7">
    <location>
        <begin position="358"/>
        <end position="380"/>
    </location>
</feature>
<sequence length="467" mass="49588">MITSVSGASAPVDKRFIGHPLGLLFLVVGEGFERFAYYGTSSILALFLTKQLLLPGHVEHVLGMGAVRSMLGASGVTIVAFATLLVGRYGFLCYVTPLVGGWVADQWLGRSKTITLGAALMVLGYALMASEASFVIAFALILIGVGCFKGNIAAQIGDLYAPDDLRRSSGFQLFTLSIQAGSIFAPIVCGGLAQAFGWKYGFFAAGASMALGLATLVIGQPWLPKAAKSRANDGEARVPLTKRDFVLIAILIAMVPALSLSSLGNQQIFNTYLIWGDQHYNLLVGGKAMPASWLVSLDAIVSVGCLISVLAFWQMWSRFWREPQDLAKMIIGCLISATAPLLLALASMQEAATGQKIGLGWGLAFHIVNDIGFVNVYGVGMALFSRVAPKSLSGVMIAVYYFYLAFGNELAGRLGGLLESMGPIKFWLLHAGLCAAGAVMLLLFGLVFGRFLKAEHEPDLVAEPAAA</sequence>
<dbReference type="PANTHER" id="PTHR23517">
    <property type="entry name" value="RESISTANCE PROTEIN MDTM, PUTATIVE-RELATED-RELATED"/>
    <property type="match status" value="1"/>
</dbReference>
<keyword evidence="9" id="KW-1185">Reference proteome</keyword>
<feature type="transmembrane region" description="Helical" evidence="7">
    <location>
        <begin position="73"/>
        <end position="95"/>
    </location>
</feature>
<keyword evidence="3" id="KW-1003">Cell membrane</keyword>
<feature type="transmembrane region" description="Helical" evidence="7">
    <location>
        <begin position="173"/>
        <end position="196"/>
    </location>
</feature>
<dbReference type="InterPro" id="IPR018456">
    <property type="entry name" value="PTR2_symporter_CS"/>
</dbReference>
<comment type="subcellular location">
    <subcellularLocation>
        <location evidence="1">Cell membrane</location>
        <topology evidence="1">Multi-pass membrane protein</topology>
    </subcellularLocation>
</comment>
<protein>
    <submittedName>
        <fullName evidence="8">MFS transporter</fullName>
    </submittedName>
</protein>
<evidence type="ECO:0000313" key="9">
    <source>
        <dbReference type="Proteomes" id="UP000676409"/>
    </source>
</evidence>
<keyword evidence="2" id="KW-0813">Transport</keyword>
<feature type="transmembrane region" description="Helical" evidence="7">
    <location>
        <begin position="107"/>
        <end position="128"/>
    </location>
</feature>
<dbReference type="SUPFAM" id="SSF103473">
    <property type="entry name" value="MFS general substrate transporter"/>
    <property type="match status" value="1"/>
</dbReference>
<dbReference type="GO" id="GO:0005886">
    <property type="term" value="C:plasma membrane"/>
    <property type="evidence" value="ECO:0007669"/>
    <property type="project" value="UniProtKB-SubCell"/>
</dbReference>
<dbReference type="InterPro" id="IPR036259">
    <property type="entry name" value="MFS_trans_sf"/>
</dbReference>